<accession>A0A7W7RS68</accession>
<dbReference type="Pfam" id="PF00561">
    <property type="entry name" value="Abhydrolase_1"/>
    <property type="match status" value="1"/>
</dbReference>
<dbReference type="GO" id="GO:0005737">
    <property type="term" value="C:cytoplasm"/>
    <property type="evidence" value="ECO:0007669"/>
    <property type="project" value="InterPro"/>
</dbReference>
<evidence type="ECO:0000259" key="1">
    <source>
        <dbReference type="Pfam" id="PF00561"/>
    </source>
</evidence>
<evidence type="ECO:0000313" key="3">
    <source>
        <dbReference type="EMBL" id="MBB4936566.1"/>
    </source>
</evidence>
<name>A0A7W7RS68_9ACTN</name>
<dbReference type="InterPro" id="IPR000073">
    <property type="entry name" value="AB_hydrolase_1"/>
</dbReference>
<dbReference type="InterPro" id="IPR013595">
    <property type="entry name" value="Pept_S33_TAP-like_C"/>
</dbReference>
<protein>
    <submittedName>
        <fullName evidence="3">Pimeloyl-ACP methyl ester carboxylesterase</fullName>
    </submittedName>
</protein>
<dbReference type="GO" id="GO:0004177">
    <property type="term" value="F:aminopeptidase activity"/>
    <property type="evidence" value="ECO:0007669"/>
    <property type="project" value="UniProtKB-EC"/>
</dbReference>
<dbReference type="Proteomes" id="UP000534286">
    <property type="component" value="Unassembled WGS sequence"/>
</dbReference>
<dbReference type="InterPro" id="IPR029058">
    <property type="entry name" value="AB_hydrolase_fold"/>
</dbReference>
<dbReference type="RefSeq" id="WP_184753095.1">
    <property type="nucleotide sequence ID" value="NZ_BAABEK010000173.1"/>
</dbReference>
<dbReference type="GO" id="GO:0006508">
    <property type="term" value="P:proteolysis"/>
    <property type="evidence" value="ECO:0007669"/>
    <property type="project" value="InterPro"/>
</dbReference>
<dbReference type="SUPFAM" id="SSF53474">
    <property type="entry name" value="alpha/beta-Hydrolases"/>
    <property type="match status" value="1"/>
</dbReference>
<organism evidence="3 4">
    <name type="scientific">Streptosporangium album</name>
    <dbReference type="NCBI Taxonomy" id="47479"/>
    <lineage>
        <taxon>Bacteria</taxon>
        <taxon>Bacillati</taxon>
        <taxon>Actinomycetota</taxon>
        <taxon>Actinomycetes</taxon>
        <taxon>Streptosporangiales</taxon>
        <taxon>Streptosporangiaceae</taxon>
        <taxon>Streptosporangium</taxon>
    </lineage>
</organism>
<evidence type="ECO:0000313" key="4">
    <source>
        <dbReference type="Proteomes" id="UP000534286"/>
    </source>
</evidence>
<dbReference type="PANTHER" id="PTHR43722">
    <property type="entry name" value="PROLINE IMINOPEPTIDASE"/>
    <property type="match status" value="1"/>
</dbReference>
<dbReference type="Pfam" id="PF08386">
    <property type="entry name" value="Abhydrolase_4"/>
    <property type="match status" value="1"/>
</dbReference>
<gene>
    <name evidence="3" type="ORF">FHR32_000871</name>
</gene>
<comment type="caution">
    <text evidence="3">The sequence shown here is derived from an EMBL/GenBank/DDBJ whole genome shotgun (WGS) entry which is preliminary data.</text>
</comment>
<proteinExistence type="predicted"/>
<dbReference type="PANTHER" id="PTHR43722:SF1">
    <property type="entry name" value="PROLINE IMINOPEPTIDASE"/>
    <property type="match status" value="1"/>
</dbReference>
<sequence length="532" mass="56276">MAFAWLPAKGATGTILADPGGPAAALPALPIIVESLGPVLDRQNLLVVEPRGQGKSSPLLCPDIDLNVQSTIAACATLLGPRTQFFTTDQTVADLDAVRQALGVPRVSFYGNSYGTVFAQAYATRFPASTAAVFLDSVVLTTRAGYTDWGMRMRLSNLDLVCDASVACRRLPGTPSGIFTRLVKTLRAHPDPEAPIATLAALGQYASQPVIGREIVAAAAAYLGGDPLPLRRLATEAGSAPYPPLKGAHWAGYLAYVCGDGAFPFDKAASPAERDRQLRAFYAKERPAWPFTLAELGGSTLYDFCVNWPTPRQSPPVRPGSTYPAVPALTVAGDFDTHTPAEVAALTSRFPKSTFSQVRYGVHSMAWSEGCVREGMRAFLAAPAHPATDPRCDLENYKAVGSFPVSAKDVAPVRSAALSRAERTLVAGLYATADDALARRNPLASLHARMTTEAGLRGGRVDFDDNNNVIRLHAAKLAGDLPVTGTITLGAKVSAELVTGGRTVKLSWTPFLAKDRITLSGSLNGRAFTAVT</sequence>
<dbReference type="AlphaFoldDB" id="A0A7W7RS68"/>
<feature type="domain" description="Peptidase S33 tripeptidyl aminopeptidase-like C-terminal" evidence="2">
    <location>
        <begin position="303"/>
        <end position="392"/>
    </location>
</feature>
<evidence type="ECO:0000259" key="2">
    <source>
        <dbReference type="Pfam" id="PF08386"/>
    </source>
</evidence>
<dbReference type="EMBL" id="JACHJU010000001">
    <property type="protein sequence ID" value="MBB4936566.1"/>
    <property type="molecule type" value="Genomic_DNA"/>
</dbReference>
<reference evidence="3 4" key="1">
    <citation type="submission" date="2020-08" db="EMBL/GenBank/DDBJ databases">
        <title>Sequencing the genomes of 1000 actinobacteria strains.</title>
        <authorList>
            <person name="Klenk H.-P."/>
        </authorList>
    </citation>
    <scope>NUCLEOTIDE SEQUENCE [LARGE SCALE GENOMIC DNA]</scope>
    <source>
        <strain evidence="3 4">DSM 43023</strain>
    </source>
</reference>
<keyword evidence="4" id="KW-1185">Reference proteome</keyword>
<dbReference type="InterPro" id="IPR005944">
    <property type="entry name" value="Pro_iminopeptidase"/>
</dbReference>
<dbReference type="Gene3D" id="3.40.50.1820">
    <property type="entry name" value="alpha/beta hydrolase"/>
    <property type="match status" value="1"/>
</dbReference>
<feature type="domain" description="AB hydrolase-1" evidence="1">
    <location>
        <begin position="36"/>
        <end position="138"/>
    </location>
</feature>